<organism evidence="9 10">
    <name type="scientific">Polyangium fumosum</name>
    <dbReference type="NCBI Taxonomy" id="889272"/>
    <lineage>
        <taxon>Bacteria</taxon>
        <taxon>Pseudomonadati</taxon>
        <taxon>Myxococcota</taxon>
        <taxon>Polyangia</taxon>
        <taxon>Polyangiales</taxon>
        <taxon>Polyangiaceae</taxon>
        <taxon>Polyangium</taxon>
    </lineage>
</organism>
<evidence type="ECO:0000313" key="10">
    <source>
        <dbReference type="Proteomes" id="UP000309215"/>
    </source>
</evidence>
<dbReference type="EMBL" id="SSMQ01000037">
    <property type="protein sequence ID" value="TKD01863.1"/>
    <property type="molecule type" value="Genomic_DNA"/>
</dbReference>
<dbReference type="CDD" id="cd14014">
    <property type="entry name" value="STKc_PknB_like"/>
    <property type="match status" value="1"/>
</dbReference>
<dbReference type="Gene3D" id="3.30.200.20">
    <property type="entry name" value="Phosphorylase Kinase, domain 1"/>
    <property type="match status" value="1"/>
</dbReference>
<dbReference type="InterPro" id="IPR011009">
    <property type="entry name" value="Kinase-like_dom_sf"/>
</dbReference>
<reference evidence="9 10" key="1">
    <citation type="submission" date="2019-04" db="EMBL/GenBank/DDBJ databases">
        <authorList>
            <person name="Li Y."/>
            <person name="Wang J."/>
        </authorList>
    </citation>
    <scope>NUCLEOTIDE SEQUENCE [LARGE SCALE GENOMIC DNA]</scope>
    <source>
        <strain evidence="9 10">DSM 14668</strain>
    </source>
</reference>
<dbReference type="PROSITE" id="PS50011">
    <property type="entry name" value="PROTEIN_KINASE_DOM"/>
    <property type="match status" value="1"/>
</dbReference>
<evidence type="ECO:0000256" key="1">
    <source>
        <dbReference type="ARBA" id="ARBA00012513"/>
    </source>
</evidence>
<accession>A0A4U1J3U1</accession>
<evidence type="ECO:0000259" key="8">
    <source>
        <dbReference type="PROSITE" id="PS50011"/>
    </source>
</evidence>
<evidence type="ECO:0000256" key="4">
    <source>
        <dbReference type="ARBA" id="ARBA00022741"/>
    </source>
</evidence>
<dbReference type="PROSITE" id="PS00108">
    <property type="entry name" value="PROTEIN_KINASE_ST"/>
    <property type="match status" value="1"/>
</dbReference>
<dbReference type="InterPro" id="IPR000719">
    <property type="entry name" value="Prot_kinase_dom"/>
</dbReference>
<name>A0A4U1J3U1_9BACT</name>
<dbReference type="GO" id="GO:0005524">
    <property type="term" value="F:ATP binding"/>
    <property type="evidence" value="ECO:0007669"/>
    <property type="project" value="UniProtKB-KW"/>
</dbReference>
<evidence type="ECO:0000256" key="7">
    <source>
        <dbReference type="SAM" id="MobiDB-lite"/>
    </source>
</evidence>
<dbReference type="Pfam" id="PF00069">
    <property type="entry name" value="Pkinase"/>
    <property type="match status" value="1"/>
</dbReference>
<keyword evidence="4" id="KW-0547">Nucleotide-binding</keyword>
<dbReference type="OrthoDB" id="5514810at2"/>
<dbReference type="SUPFAM" id="SSF56112">
    <property type="entry name" value="Protein kinase-like (PK-like)"/>
    <property type="match status" value="1"/>
</dbReference>
<evidence type="ECO:0000256" key="5">
    <source>
        <dbReference type="ARBA" id="ARBA00022777"/>
    </source>
</evidence>
<protein>
    <recommendedName>
        <fullName evidence="1">non-specific serine/threonine protein kinase</fullName>
        <ecNumber evidence="1">2.7.11.1</ecNumber>
    </recommendedName>
</protein>
<feature type="region of interest" description="Disordered" evidence="7">
    <location>
        <begin position="323"/>
        <end position="357"/>
    </location>
</feature>
<keyword evidence="3" id="KW-0808">Transferase</keyword>
<dbReference type="RefSeq" id="WP_136932575.1">
    <property type="nucleotide sequence ID" value="NZ_SSMQ01000037.1"/>
</dbReference>
<keyword evidence="5 9" id="KW-0418">Kinase</keyword>
<dbReference type="EC" id="2.7.11.1" evidence="1"/>
<sequence length="562" mass="61574">MRTGDVVDGRFAILERAGVGGMGSVYRALDRQTTKLVAIKVLHAPDMTSQARFLKEAKALAGLEHPHVVRYVTHGISSDSEPYLVMEWLEGESLDRRLTREPLRLEDSLDLARRIAVALGSAHTRGIVHRDVKPSNVFLVDGAIDKVRLLDFGIARLDDASSGLTRTGNVLGTPGYMAPEQARGDKRYIDARADVFSLGCLLYECLSGQPPFHGPHPMAIITKLLAEDAPRLRSSRHDVPEALDALVARMLAKEPGARPADGAAVAAALDALSNLKSVEPPPPSIRSRTYADVFPSIPPSAPPSSDPTIGMAATMPGLSSFRELSEPAAQRPSSPPPEPRSSRMVDLPPPSVSPASDRRWFERLPRPAGRSPFRVKGIAYKGMLHYVSTRLDGGMPSLTNTFRDPILREYLTQPFLASSFYDFFPLVAASAGCASLANVQLELFAQGQGRAQAKYDADHAYRSFVQGRSIDDFPSRFRLIAQRYYDFGEWEANSFSPGTITFVQRGIPAWAIPWYSPLQSGYISTLVDLVSNKRTSVTVYPTRRDGVIEGIQTVILEMDVSY</sequence>
<dbReference type="PANTHER" id="PTHR43289">
    <property type="entry name" value="MITOGEN-ACTIVATED PROTEIN KINASE KINASE KINASE 20-RELATED"/>
    <property type="match status" value="1"/>
</dbReference>
<dbReference type="PANTHER" id="PTHR43289:SF6">
    <property type="entry name" value="SERINE_THREONINE-PROTEIN KINASE NEKL-3"/>
    <property type="match status" value="1"/>
</dbReference>
<dbReference type="AlphaFoldDB" id="A0A4U1J3U1"/>
<keyword evidence="10" id="KW-1185">Reference proteome</keyword>
<evidence type="ECO:0000313" key="9">
    <source>
        <dbReference type="EMBL" id="TKD01863.1"/>
    </source>
</evidence>
<dbReference type="InterPro" id="IPR008271">
    <property type="entry name" value="Ser/Thr_kinase_AS"/>
</dbReference>
<evidence type="ECO:0000256" key="2">
    <source>
        <dbReference type="ARBA" id="ARBA00022527"/>
    </source>
</evidence>
<feature type="domain" description="Protein kinase" evidence="8">
    <location>
        <begin position="11"/>
        <end position="272"/>
    </location>
</feature>
<dbReference type="FunFam" id="1.10.510.10:FF:000021">
    <property type="entry name" value="Serine/threonine protein kinase"/>
    <property type="match status" value="1"/>
</dbReference>
<keyword evidence="6" id="KW-0067">ATP-binding</keyword>
<dbReference type="Proteomes" id="UP000309215">
    <property type="component" value="Unassembled WGS sequence"/>
</dbReference>
<comment type="caution">
    <text evidence="9">The sequence shown here is derived from an EMBL/GenBank/DDBJ whole genome shotgun (WGS) entry which is preliminary data.</text>
</comment>
<evidence type="ECO:0000256" key="3">
    <source>
        <dbReference type="ARBA" id="ARBA00022679"/>
    </source>
</evidence>
<evidence type="ECO:0000256" key="6">
    <source>
        <dbReference type="ARBA" id="ARBA00022840"/>
    </source>
</evidence>
<gene>
    <name evidence="9" type="ORF">E8A74_30255</name>
</gene>
<keyword evidence="2 9" id="KW-0723">Serine/threonine-protein kinase</keyword>
<dbReference type="GO" id="GO:0004674">
    <property type="term" value="F:protein serine/threonine kinase activity"/>
    <property type="evidence" value="ECO:0007669"/>
    <property type="project" value="UniProtKB-KW"/>
</dbReference>
<proteinExistence type="predicted"/>
<dbReference type="SMART" id="SM00220">
    <property type="entry name" value="S_TKc"/>
    <property type="match status" value="1"/>
</dbReference>
<dbReference type="Gene3D" id="1.10.510.10">
    <property type="entry name" value="Transferase(Phosphotransferase) domain 1"/>
    <property type="match status" value="1"/>
</dbReference>